<feature type="chain" id="PRO_5021363969" evidence="1">
    <location>
        <begin position="20"/>
        <end position="202"/>
    </location>
</feature>
<reference evidence="2 3" key="1">
    <citation type="submission" date="2019-03" db="EMBL/GenBank/DDBJ databases">
        <title>Alkanindiges illinoisensis: a potential pathogenic isolated from ascites of a gastric cancer patient with abdominal metastasis.</title>
        <authorList>
            <person name="Hu X."/>
            <person name="Yang B."/>
            <person name="Yan X."/>
            <person name="Lin L."/>
            <person name="Zhao H."/>
            <person name="Zhou F."/>
            <person name="Su B."/>
            <person name="Chen J."/>
            <person name="Rui Y."/>
            <person name="Wang Q."/>
            <person name="Zheng L."/>
        </authorList>
    </citation>
    <scope>NUCLEOTIDE SEQUENCE [LARGE SCALE GENOMIC DNA]</scope>
    <source>
        <strain evidence="2 3">NFYY 23406</strain>
    </source>
</reference>
<feature type="signal peptide" evidence="1">
    <location>
        <begin position="1"/>
        <end position="19"/>
    </location>
</feature>
<dbReference type="OrthoDB" id="6717804at2"/>
<keyword evidence="1" id="KW-0732">Signal</keyword>
<keyword evidence="3" id="KW-1185">Reference proteome</keyword>
<sequence>MKKLMIAALLVACTTSAFAEIQFKIGKEYIVPKFETQKSLTVKLGQPSSTSGNTMIWKKGAAVITAEFKNGKLYNIYSNFFENRVAGRIEETAEFTFLPGINYAVVNTNAFVDTPILSIGNTLNSNFCLASRWINKADRTIRYVVKKPGVDNGSFYWSADTTQDAINEWNTYRKDTRTQGMGIASRVGWINEPVNYDVKKCY</sequence>
<proteinExistence type="predicted"/>
<dbReference type="RefSeq" id="WP_134245005.1">
    <property type="nucleotide sequence ID" value="NZ_SNTY01000048.1"/>
</dbReference>
<dbReference type="EMBL" id="SNTY01000048">
    <property type="protein sequence ID" value="TEU24921.1"/>
    <property type="molecule type" value="Genomic_DNA"/>
</dbReference>
<evidence type="ECO:0000256" key="1">
    <source>
        <dbReference type="SAM" id="SignalP"/>
    </source>
</evidence>
<name>A0A4Y7XA76_9GAMM</name>
<dbReference type="AlphaFoldDB" id="A0A4Y7XA76"/>
<evidence type="ECO:0000313" key="3">
    <source>
        <dbReference type="Proteomes" id="UP000297834"/>
    </source>
</evidence>
<organism evidence="2 3">
    <name type="scientific">Alkanindiges illinoisensis</name>
    <dbReference type="NCBI Taxonomy" id="197183"/>
    <lineage>
        <taxon>Bacteria</taxon>
        <taxon>Pseudomonadati</taxon>
        <taxon>Pseudomonadota</taxon>
        <taxon>Gammaproteobacteria</taxon>
        <taxon>Moraxellales</taxon>
        <taxon>Moraxellaceae</taxon>
        <taxon>Alkanindiges</taxon>
    </lineage>
</organism>
<dbReference type="Proteomes" id="UP000297834">
    <property type="component" value="Unassembled WGS sequence"/>
</dbReference>
<evidence type="ECO:0000313" key="2">
    <source>
        <dbReference type="EMBL" id="TEU24921.1"/>
    </source>
</evidence>
<protein>
    <submittedName>
        <fullName evidence="2">Uncharacterized protein</fullName>
    </submittedName>
</protein>
<gene>
    <name evidence="2" type="ORF">E2B99_11050</name>
</gene>
<accession>A0A4Y7XA76</accession>
<comment type="caution">
    <text evidence="2">The sequence shown here is derived from an EMBL/GenBank/DDBJ whole genome shotgun (WGS) entry which is preliminary data.</text>
</comment>